<dbReference type="SUPFAM" id="SSF69318">
    <property type="entry name" value="Integrin alpha N-terminal domain"/>
    <property type="match status" value="1"/>
</dbReference>
<dbReference type="Proteomes" id="UP000663832">
    <property type="component" value="Unassembled WGS sequence"/>
</dbReference>
<evidence type="ECO:0000313" key="5">
    <source>
        <dbReference type="Proteomes" id="UP000663832"/>
    </source>
</evidence>
<dbReference type="AlphaFoldDB" id="A0A814TJS1"/>
<feature type="transmembrane region" description="Helical" evidence="2">
    <location>
        <begin position="78"/>
        <end position="100"/>
    </location>
</feature>
<organism evidence="4 5">
    <name type="scientific">Adineta steineri</name>
    <dbReference type="NCBI Taxonomy" id="433720"/>
    <lineage>
        <taxon>Eukaryota</taxon>
        <taxon>Metazoa</taxon>
        <taxon>Spiralia</taxon>
        <taxon>Gnathifera</taxon>
        <taxon>Rotifera</taxon>
        <taxon>Eurotatoria</taxon>
        <taxon>Bdelloidea</taxon>
        <taxon>Adinetida</taxon>
        <taxon>Adinetidae</taxon>
        <taxon>Adineta</taxon>
    </lineage>
</organism>
<evidence type="ECO:0000256" key="1">
    <source>
        <dbReference type="ARBA" id="ARBA00022729"/>
    </source>
</evidence>
<dbReference type="OrthoDB" id="3866712at2759"/>
<dbReference type="Pfam" id="PF13517">
    <property type="entry name" value="FG-GAP_3"/>
    <property type="match status" value="2"/>
</dbReference>
<dbReference type="InterPro" id="IPR013517">
    <property type="entry name" value="FG-GAP"/>
</dbReference>
<dbReference type="EMBL" id="CAJNOM010000162">
    <property type="protein sequence ID" value="CAF1163238.1"/>
    <property type="molecule type" value="Genomic_DNA"/>
</dbReference>
<dbReference type="InterPro" id="IPR028994">
    <property type="entry name" value="Integrin_alpha_N"/>
</dbReference>
<proteinExistence type="predicted"/>
<reference evidence="4" key="1">
    <citation type="submission" date="2021-02" db="EMBL/GenBank/DDBJ databases">
        <authorList>
            <person name="Nowell W R."/>
        </authorList>
    </citation>
    <scope>NUCLEOTIDE SEQUENCE</scope>
</reference>
<dbReference type="PANTHER" id="PTHR46580">
    <property type="entry name" value="SENSOR KINASE-RELATED"/>
    <property type="match status" value="1"/>
</dbReference>
<keyword evidence="2" id="KW-0472">Membrane</keyword>
<evidence type="ECO:0000313" key="3">
    <source>
        <dbReference type="EMBL" id="CAF1073505.1"/>
    </source>
</evidence>
<comment type="caution">
    <text evidence="4">The sequence shown here is derived from an EMBL/GenBank/DDBJ whole genome shotgun (WGS) entry which is preliminary data.</text>
</comment>
<dbReference type="Gene3D" id="2.130.10.130">
    <property type="entry name" value="Integrin alpha, N-terminal"/>
    <property type="match status" value="2"/>
</dbReference>
<sequence>MLLYYTGFSTEFVSIIGGIPPLIYDQASSRFPPKTTISTIVQAVMVDQWNFVYSYDLYWKACAPAYCTYSDSVHTNNFVGILIIMISMIGGLMAALRLIIPPVVNFIYGLFTPKKTFDKPSFNVYNGLAKDHGDTLQCQCSSISSTYNQYVQLEPIFHPICSSTFASNEWRENLTANLIPDLSIYDIRDYRRFLSAHLQLLSGLCQLSIQTINDSVDQFLSSTLASAQIIPETVFRLEINLLIEESQSNAPIMFARLLSLLRAANHGNAFVSAYGNNFKYMIPLTNRIANIAFTQAMIYDNGCSCGLDATCTTHASFMNSNSTEIIPIKGLKMGCTPSESFLGSTLECFYDSSYLPTTATNFTNMSITTSTGKNMTTTATTTLSISTVSTCQLTFQPIVSYATSTDSSYALAVSDFDSDGLLDFAVSLFSTHVMEVFLGNGNETFKQPIMGPTTLSYYLAYYDVSYAELAYDLAYYGLSYDDFLFPDILQYLTVADFNNDGHVDIAAYSVYKYHVVILLGSGNGTFAGTTMLSNSILDAKASSTALSTAVGDLNNDGIIDVVVAYGYQCTITTLFGYGNGDFTSETTLWQLNRTCFPTILIADFNGDGKQDIAISMTTDYQVVVMLGNGTGSFDASMTFSTGLYSFPHTIAANDFNDDGYLDIVVTNTGNHNIGVLLGKGNGDFQAQITSTTGPNFPPALFAAGDFNGDGHLDIVTTVQPDAYYLRPWLYGVIVCLGYGNGSFGEPITVETGNIFPRYINVGDFNSDGRIDIIVNDKYGISVGILFNTCACC</sequence>
<dbReference type="EMBL" id="CAJNOI010000109">
    <property type="protein sequence ID" value="CAF1073505.1"/>
    <property type="molecule type" value="Genomic_DNA"/>
</dbReference>
<keyword evidence="2" id="KW-0812">Transmembrane</keyword>
<protein>
    <submittedName>
        <fullName evidence="4">Uncharacterized protein</fullName>
    </submittedName>
</protein>
<keyword evidence="1" id="KW-0732">Signal</keyword>
<gene>
    <name evidence="3" type="ORF">BJG266_LOCUS19842</name>
    <name evidence="4" type="ORF">QVE165_LOCUS23680</name>
</gene>
<keyword evidence="2" id="KW-1133">Transmembrane helix</keyword>
<name>A0A814TJS1_9BILA</name>
<evidence type="ECO:0000313" key="4">
    <source>
        <dbReference type="EMBL" id="CAF1163238.1"/>
    </source>
</evidence>
<dbReference type="Proteomes" id="UP000663877">
    <property type="component" value="Unassembled WGS sequence"/>
</dbReference>
<dbReference type="PANTHER" id="PTHR46580:SF4">
    <property type="entry name" value="ATP_GTP-BINDING PROTEIN"/>
    <property type="match status" value="1"/>
</dbReference>
<keyword evidence="5" id="KW-1185">Reference proteome</keyword>
<accession>A0A814TJS1</accession>
<evidence type="ECO:0000256" key="2">
    <source>
        <dbReference type="SAM" id="Phobius"/>
    </source>
</evidence>